<sequence>MYKKIFWLFLIVAITAILISCWKEDYKITNVRFLAADTTTIGKILYYKRADTLKKSFNFAIEVEGDYVAHNNDVFITSAHAMRRGKNILNDIIQSSYTISLDKDFIYAGTVIKANTNLFSIPSINKEISVSKNEWAYLFSSQHRVFKFTRTFNDNIAIAQGIYKIFFSCQTTQNEIFKDSIQVYINH</sequence>
<evidence type="ECO:0000313" key="1">
    <source>
        <dbReference type="EMBL" id="MCD2424434.1"/>
    </source>
</evidence>
<comment type="caution">
    <text evidence="1">The sequence shown here is derived from an EMBL/GenBank/DDBJ whole genome shotgun (WGS) entry which is preliminary data.</text>
</comment>
<gene>
    <name evidence="1" type="ORF">LQ567_16765</name>
</gene>
<dbReference type="Proteomes" id="UP001199816">
    <property type="component" value="Unassembled WGS sequence"/>
</dbReference>
<organism evidence="1 2">
    <name type="scientific">Niabella pedocola</name>
    <dbReference type="NCBI Taxonomy" id="1752077"/>
    <lineage>
        <taxon>Bacteria</taxon>
        <taxon>Pseudomonadati</taxon>
        <taxon>Bacteroidota</taxon>
        <taxon>Chitinophagia</taxon>
        <taxon>Chitinophagales</taxon>
        <taxon>Chitinophagaceae</taxon>
        <taxon>Niabella</taxon>
    </lineage>
</organism>
<keyword evidence="2" id="KW-1185">Reference proteome</keyword>
<dbReference type="RefSeq" id="WP_231006304.1">
    <property type="nucleotide sequence ID" value="NZ_JAJNEC010000005.1"/>
</dbReference>
<dbReference type="PROSITE" id="PS51257">
    <property type="entry name" value="PROKAR_LIPOPROTEIN"/>
    <property type="match status" value="1"/>
</dbReference>
<protein>
    <recommendedName>
        <fullName evidence="3">DUF5017 domain-containing protein</fullName>
    </recommendedName>
</protein>
<evidence type="ECO:0000313" key="2">
    <source>
        <dbReference type="Proteomes" id="UP001199816"/>
    </source>
</evidence>
<dbReference type="EMBL" id="JAJNEC010000005">
    <property type="protein sequence ID" value="MCD2424434.1"/>
    <property type="molecule type" value="Genomic_DNA"/>
</dbReference>
<name>A0ABS8PTN1_9BACT</name>
<evidence type="ECO:0008006" key="3">
    <source>
        <dbReference type="Google" id="ProtNLM"/>
    </source>
</evidence>
<accession>A0ABS8PTN1</accession>
<proteinExistence type="predicted"/>
<reference evidence="1 2" key="1">
    <citation type="submission" date="2021-11" db="EMBL/GenBank/DDBJ databases">
        <title>Genomic of Niabella pedocola.</title>
        <authorList>
            <person name="Wu T."/>
        </authorList>
    </citation>
    <scope>NUCLEOTIDE SEQUENCE [LARGE SCALE GENOMIC DNA]</scope>
    <source>
        <strain evidence="1 2">JCM 31011</strain>
    </source>
</reference>